<sequence length="761" mass="79324">MLVHDLVSECPSAAVRAGAPKLPLEIRVHGRGGQGGVTCAKLLACLYAEQGLHVQAFGDYGSERAGAPVRAFTRVDTAPVTNRNKVYRPHHLLVLDAALLGDDVLDGAAPGAVLLVNSARGLGVFTERHRSFRVAALDATAVARRHGIGSTALVIVNTTVAGAYARVVGIPWEVVERAYRVLELEGDLPAAREAYDGVVVRAPGPGATAPAAPRARAAAPPVIGIAELTEDFPTRLPTGTWRTQRPRYRSHVAPCNAACPAGNDVVGFIGALRTGGVEAAARVLLATQPLPSVCGRVCPGPCMSACNRAAYDGAVNVRALERWIGDRAGPEPERPRGAPRPRRFAVVGSGPAGLSAAFALRSAGHAVTILEAAPRLGGVLRTGIPAYRLPHEVLDADLARILALGVDARCGYAVDTSAVRELAAGHDAVILAAGLQRAGDLDVPGRSLRGVVDGLGFLDAVKSGGDVSLRGHVVVVGGGNTAVDCARTALRCGAARVTIAYRRGRAEMPAIAAEIEEAVAEGVELLLHRQPVAFAGNGRVERVTLAEVEPGAPDASGRRRPVVTDRTRASACDGVLLALGQGADLGLVPAGWSVRESRAFDGERPTNVWLAGDLATGEGTVTHAIGSGRRIALRALAAAEGRAAPAEVVPAPEERVSPAHVRFSHFEVMPQRPERHAPPAARARGFEEVSRGLDDASEAERCFSCGRCTRCDTCLLSCPEGVVSRSGDGYAVDEAFCKGCGMCVAECPRRAMEMTLETSAR</sequence>
<dbReference type="PROSITE" id="PS51379">
    <property type="entry name" value="4FE4S_FER_2"/>
    <property type="match status" value="1"/>
</dbReference>
<evidence type="ECO:0000259" key="5">
    <source>
        <dbReference type="PROSITE" id="PS51379"/>
    </source>
</evidence>
<keyword evidence="7" id="KW-1185">Reference proteome</keyword>
<dbReference type="Gene3D" id="3.50.50.60">
    <property type="entry name" value="FAD/NAD(P)-binding domain"/>
    <property type="match status" value="2"/>
</dbReference>
<dbReference type="SUPFAM" id="SSF53323">
    <property type="entry name" value="Pyruvate-ferredoxin oxidoreductase, PFOR, domain III"/>
    <property type="match status" value="1"/>
</dbReference>
<accession>A0ABM7WU05</accession>
<dbReference type="InterPro" id="IPR011894">
    <property type="entry name" value="PorC_KorC"/>
</dbReference>
<evidence type="ECO:0000256" key="2">
    <source>
        <dbReference type="ARBA" id="ARBA00023002"/>
    </source>
</evidence>
<name>A0ABM7WU05_9BACT</name>
<dbReference type="InterPro" id="IPR017896">
    <property type="entry name" value="4Fe4S_Fe-S-bd"/>
</dbReference>
<dbReference type="InterPro" id="IPR009051">
    <property type="entry name" value="Helical_ferredxn"/>
</dbReference>
<dbReference type="InterPro" id="IPR028261">
    <property type="entry name" value="DPD_II"/>
</dbReference>
<evidence type="ECO:0000256" key="4">
    <source>
        <dbReference type="ARBA" id="ARBA00023014"/>
    </source>
</evidence>
<reference evidence="7" key="1">
    <citation type="journal article" date="2022" name="Int. J. Syst. Evol. Microbiol.">
        <title>Anaeromyxobacter oryzae sp. nov., Anaeromyxobacter diazotrophicus sp. nov. and Anaeromyxobacter paludicola sp. nov., isolated from paddy soils.</title>
        <authorList>
            <person name="Itoh H."/>
            <person name="Xu Z."/>
            <person name="Mise K."/>
            <person name="Masuda Y."/>
            <person name="Ushijima N."/>
            <person name="Hayakawa C."/>
            <person name="Shiratori Y."/>
            <person name="Senoo K."/>
        </authorList>
    </citation>
    <scope>NUCLEOTIDE SEQUENCE [LARGE SCALE GENOMIC DNA]</scope>
    <source>
        <strain evidence="7">Red232</strain>
    </source>
</reference>
<dbReference type="InterPro" id="IPR019752">
    <property type="entry name" value="Pyrv/ketoisovalerate_OxRed_cat"/>
</dbReference>
<dbReference type="Gene3D" id="3.30.70.20">
    <property type="match status" value="1"/>
</dbReference>
<evidence type="ECO:0000256" key="1">
    <source>
        <dbReference type="ARBA" id="ARBA00022723"/>
    </source>
</evidence>
<dbReference type="Proteomes" id="UP001162891">
    <property type="component" value="Chromosome"/>
</dbReference>
<protein>
    <recommendedName>
        <fullName evidence="5">4Fe-4S ferredoxin-type domain-containing protein</fullName>
    </recommendedName>
</protein>
<dbReference type="InterPro" id="IPR002869">
    <property type="entry name" value="Pyrv_flavodox_OxRed_cen"/>
</dbReference>
<keyword evidence="3" id="KW-0408">Iron</keyword>
<dbReference type="Gene3D" id="1.10.1060.10">
    <property type="entry name" value="Alpha-helical ferredoxin"/>
    <property type="match status" value="1"/>
</dbReference>
<keyword evidence="4" id="KW-0411">Iron-sulfur</keyword>
<evidence type="ECO:0000256" key="3">
    <source>
        <dbReference type="ARBA" id="ARBA00023004"/>
    </source>
</evidence>
<proteinExistence type="predicted"/>
<dbReference type="NCBIfam" id="TIGR02175">
    <property type="entry name" value="PorC_KorC"/>
    <property type="match status" value="1"/>
</dbReference>
<organism evidence="6 7">
    <name type="scientific">Anaeromyxobacter oryzae</name>
    <dbReference type="NCBI Taxonomy" id="2918170"/>
    <lineage>
        <taxon>Bacteria</taxon>
        <taxon>Pseudomonadati</taxon>
        <taxon>Myxococcota</taxon>
        <taxon>Myxococcia</taxon>
        <taxon>Myxococcales</taxon>
        <taxon>Cystobacterineae</taxon>
        <taxon>Anaeromyxobacteraceae</taxon>
        <taxon>Anaeromyxobacter</taxon>
    </lineage>
</organism>
<keyword evidence="2" id="KW-0560">Oxidoreductase</keyword>
<evidence type="ECO:0000313" key="6">
    <source>
        <dbReference type="EMBL" id="BDG02944.1"/>
    </source>
</evidence>
<dbReference type="InterPro" id="IPR036188">
    <property type="entry name" value="FAD/NAD-bd_sf"/>
</dbReference>
<feature type="domain" description="4Fe-4S ferredoxin-type" evidence="5">
    <location>
        <begin position="728"/>
        <end position="757"/>
    </location>
</feature>
<dbReference type="EMBL" id="AP025591">
    <property type="protein sequence ID" value="BDG02944.1"/>
    <property type="molecule type" value="Genomic_DNA"/>
</dbReference>
<dbReference type="PRINTS" id="PR00419">
    <property type="entry name" value="ADXRDTASE"/>
</dbReference>
<evidence type="ECO:0000313" key="7">
    <source>
        <dbReference type="Proteomes" id="UP001162891"/>
    </source>
</evidence>
<dbReference type="PANTHER" id="PTHR42783:SF3">
    <property type="entry name" value="GLUTAMATE SYNTHASE [NADPH] SMALL CHAIN-RELATED"/>
    <property type="match status" value="1"/>
</dbReference>
<dbReference type="Gene3D" id="3.40.920.10">
    <property type="entry name" value="Pyruvate-ferredoxin oxidoreductase, PFOR, domain III"/>
    <property type="match status" value="1"/>
</dbReference>
<dbReference type="InterPro" id="IPR017900">
    <property type="entry name" value="4Fe4S_Fe_S_CS"/>
</dbReference>
<dbReference type="SUPFAM" id="SSF51971">
    <property type="entry name" value="Nucleotide-binding domain"/>
    <property type="match status" value="1"/>
</dbReference>
<dbReference type="Pfam" id="PF00037">
    <property type="entry name" value="Fer4"/>
    <property type="match status" value="1"/>
</dbReference>
<dbReference type="SUPFAM" id="SSF46548">
    <property type="entry name" value="alpha-helical ferredoxin"/>
    <property type="match status" value="2"/>
</dbReference>
<dbReference type="PANTHER" id="PTHR42783">
    <property type="entry name" value="GLUTAMATE SYNTHASE [NADPH] SMALL CHAIN"/>
    <property type="match status" value="1"/>
</dbReference>
<dbReference type="Pfam" id="PF14691">
    <property type="entry name" value="Fer4_20"/>
    <property type="match status" value="1"/>
</dbReference>
<dbReference type="InterPro" id="IPR023753">
    <property type="entry name" value="FAD/NAD-binding_dom"/>
</dbReference>
<dbReference type="Pfam" id="PF01558">
    <property type="entry name" value="POR"/>
    <property type="match status" value="1"/>
</dbReference>
<dbReference type="Pfam" id="PF07992">
    <property type="entry name" value="Pyr_redox_2"/>
    <property type="match status" value="1"/>
</dbReference>
<keyword evidence="1" id="KW-0479">Metal-binding</keyword>
<gene>
    <name evidence="6" type="ORF">AMOR_19400</name>
</gene>
<dbReference type="PROSITE" id="PS00198">
    <property type="entry name" value="4FE4S_FER_1"/>
    <property type="match status" value="1"/>
</dbReference>